<organism evidence="1 2">
    <name type="scientific">Hahella chejuensis (strain KCTC 2396)</name>
    <dbReference type="NCBI Taxonomy" id="349521"/>
    <lineage>
        <taxon>Bacteria</taxon>
        <taxon>Pseudomonadati</taxon>
        <taxon>Pseudomonadota</taxon>
        <taxon>Gammaproteobacteria</taxon>
        <taxon>Oceanospirillales</taxon>
        <taxon>Hahellaceae</taxon>
        <taxon>Hahella</taxon>
    </lineage>
</organism>
<dbReference type="InterPro" id="IPR011990">
    <property type="entry name" value="TPR-like_helical_dom_sf"/>
</dbReference>
<protein>
    <recommendedName>
        <fullName evidence="3">FOG: TPR repeat</fullName>
    </recommendedName>
</protein>
<dbReference type="AlphaFoldDB" id="Q2SKF1"/>
<dbReference type="SUPFAM" id="SSF48452">
    <property type="entry name" value="TPR-like"/>
    <property type="match status" value="1"/>
</dbReference>
<dbReference type="OrthoDB" id="5738400at2"/>
<dbReference type="RefSeq" id="WP_011395944.1">
    <property type="nucleotide sequence ID" value="NC_007645.1"/>
</dbReference>
<dbReference type="HOGENOM" id="CLU_1729533_0_0_6"/>
<dbReference type="eggNOG" id="ENOG5031CX3">
    <property type="taxonomic scope" value="Bacteria"/>
</dbReference>
<evidence type="ECO:0000313" key="2">
    <source>
        <dbReference type="Proteomes" id="UP000000238"/>
    </source>
</evidence>
<keyword evidence="2" id="KW-1185">Reference proteome</keyword>
<dbReference type="EMBL" id="CP000155">
    <property type="protein sequence ID" value="ABC28873.1"/>
    <property type="molecule type" value="Genomic_DNA"/>
</dbReference>
<dbReference type="Proteomes" id="UP000000238">
    <property type="component" value="Chromosome"/>
</dbReference>
<name>Q2SKF1_HAHCH</name>
<evidence type="ECO:0008006" key="3">
    <source>
        <dbReference type="Google" id="ProtNLM"/>
    </source>
</evidence>
<reference evidence="1 2" key="1">
    <citation type="journal article" date="2005" name="Nucleic Acids Res.">
        <title>Genomic blueprint of Hahella chejuensis, a marine microbe producing an algicidal agent.</title>
        <authorList>
            <person name="Jeong H."/>
            <person name="Yim J.H."/>
            <person name="Lee C."/>
            <person name="Choi S.-H."/>
            <person name="Park Y.K."/>
            <person name="Yoon S.H."/>
            <person name="Hur C.-G."/>
            <person name="Kang H.-Y."/>
            <person name="Kim D."/>
            <person name="Lee H.H."/>
            <person name="Park K.H."/>
            <person name="Park S.-H."/>
            <person name="Park H.-S."/>
            <person name="Lee H.K."/>
            <person name="Oh T.K."/>
            <person name="Kim J.F."/>
        </authorList>
    </citation>
    <scope>NUCLEOTIDE SEQUENCE [LARGE SCALE GENOMIC DNA]</scope>
    <source>
        <strain evidence="1 2">KCTC 2396</strain>
    </source>
</reference>
<dbReference type="KEGG" id="hch:HCH_02039"/>
<evidence type="ECO:0000313" key="1">
    <source>
        <dbReference type="EMBL" id="ABC28873.1"/>
    </source>
</evidence>
<accession>Q2SKF1</accession>
<gene>
    <name evidence="1" type="ordered locus">HCH_02039</name>
</gene>
<sequence>MSSGIALPFFDEIHQLALDIVNASAEGDTKALWRSYQELRALCENNEFTPRNHPFQWEALADFTCDNQQALKIYRKALQFATEQNLVDYAASITFAMGSRLYDDGELDAARELLLQANELAKSTNDLELRREISVLLLACCE</sequence>
<proteinExistence type="predicted"/>
<dbReference type="Gene3D" id="1.25.40.10">
    <property type="entry name" value="Tetratricopeptide repeat domain"/>
    <property type="match status" value="1"/>
</dbReference>